<proteinExistence type="predicted"/>
<name>A0A931IVL1_9BURK</name>
<keyword evidence="4" id="KW-1185">Reference proteome</keyword>
<feature type="compositionally biased region" description="Pro residues" evidence="1">
    <location>
        <begin position="246"/>
        <end position="255"/>
    </location>
</feature>
<accession>A0A931IVL1</accession>
<feature type="region of interest" description="Disordered" evidence="1">
    <location>
        <begin position="218"/>
        <end position="255"/>
    </location>
</feature>
<dbReference type="Proteomes" id="UP000620139">
    <property type="component" value="Unassembled WGS sequence"/>
</dbReference>
<reference evidence="3" key="1">
    <citation type="submission" date="2020-12" db="EMBL/GenBank/DDBJ databases">
        <title>The genome sequence of Inhella sp. 4Y17.</title>
        <authorList>
            <person name="Liu Y."/>
        </authorList>
    </citation>
    <scope>NUCLEOTIDE SEQUENCE</scope>
    <source>
        <strain evidence="3">4Y10</strain>
    </source>
</reference>
<keyword evidence="2" id="KW-0732">Signal</keyword>
<dbReference type="AlphaFoldDB" id="A0A931IVL1"/>
<evidence type="ECO:0000313" key="4">
    <source>
        <dbReference type="Proteomes" id="UP000620139"/>
    </source>
</evidence>
<sequence>MRVLIVLLACLTASAHATRPFQAQITCPVGGEQFTANLIGSSHYFSRGLDLRPIGGGPAPWPLPQCLTNGLVLYKDKFSERELEKLQVLVPSADYQALRVPHTQYYLAAWLQRHLDESPALIASTLLQATWQANAQQYSSYALAALEQYKLVLRQAELSPKARLRDSLVAGELERRLARYDDAQTRFSKLKQELPPDAPELLVIDLQLKLIAERNSAPHAIPAQKKPSSATPGAAQPLRDGVAPVQPTPPPGLAG</sequence>
<feature type="signal peptide" evidence="2">
    <location>
        <begin position="1"/>
        <end position="17"/>
    </location>
</feature>
<organism evidence="3 4">
    <name type="scientific">Inhella gelatinilytica</name>
    <dbReference type="NCBI Taxonomy" id="2795030"/>
    <lineage>
        <taxon>Bacteria</taxon>
        <taxon>Pseudomonadati</taxon>
        <taxon>Pseudomonadota</taxon>
        <taxon>Betaproteobacteria</taxon>
        <taxon>Burkholderiales</taxon>
        <taxon>Sphaerotilaceae</taxon>
        <taxon>Inhella</taxon>
    </lineage>
</organism>
<evidence type="ECO:0000313" key="3">
    <source>
        <dbReference type="EMBL" id="MBH9551804.1"/>
    </source>
</evidence>
<dbReference type="EMBL" id="JAEDAL010000001">
    <property type="protein sequence ID" value="MBH9551804.1"/>
    <property type="molecule type" value="Genomic_DNA"/>
</dbReference>
<protein>
    <submittedName>
        <fullName evidence="3">Uncharacterized protein</fullName>
    </submittedName>
</protein>
<feature type="chain" id="PRO_5036712371" evidence="2">
    <location>
        <begin position="18"/>
        <end position="255"/>
    </location>
</feature>
<dbReference type="RefSeq" id="WP_198099402.1">
    <property type="nucleotide sequence ID" value="NZ_JAEDAL010000001.1"/>
</dbReference>
<evidence type="ECO:0000256" key="2">
    <source>
        <dbReference type="SAM" id="SignalP"/>
    </source>
</evidence>
<evidence type="ECO:0000256" key="1">
    <source>
        <dbReference type="SAM" id="MobiDB-lite"/>
    </source>
</evidence>
<gene>
    <name evidence="3" type="ORF">I7X43_02980</name>
</gene>
<comment type="caution">
    <text evidence="3">The sequence shown here is derived from an EMBL/GenBank/DDBJ whole genome shotgun (WGS) entry which is preliminary data.</text>
</comment>